<evidence type="ECO:0000313" key="16">
    <source>
        <dbReference type="Proteomes" id="UP000747399"/>
    </source>
</evidence>
<dbReference type="PANTHER" id="PTHR11537">
    <property type="entry name" value="VOLTAGE-GATED POTASSIUM CHANNEL"/>
    <property type="match status" value="1"/>
</dbReference>
<evidence type="ECO:0000256" key="3">
    <source>
        <dbReference type="ARBA" id="ARBA00022538"/>
    </source>
</evidence>
<keyword evidence="6" id="KW-0851">Voltage-gated channel</keyword>
<dbReference type="SUPFAM" id="SSF81324">
    <property type="entry name" value="Voltage-gated potassium channels"/>
    <property type="match status" value="1"/>
</dbReference>
<evidence type="ECO:0000256" key="1">
    <source>
        <dbReference type="ARBA" id="ARBA00004141"/>
    </source>
</evidence>
<feature type="transmembrane region" description="Helical" evidence="13">
    <location>
        <begin position="307"/>
        <end position="332"/>
    </location>
</feature>
<evidence type="ECO:0000256" key="6">
    <source>
        <dbReference type="ARBA" id="ARBA00022882"/>
    </source>
</evidence>
<evidence type="ECO:0000256" key="13">
    <source>
        <dbReference type="SAM" id="Phobius"/>
    </source>
</evidence>
<dbReference type="InterPro" id="IPR027359">
    <property type="entry name" value="Volt_channel_dom_sf"/>
</dbReference>
<dbReference type="InterPro" id="IPR005821">
    <property type="entry name" value="Ion_trans_dom"/>
</dbReference>
<evidence type="ECO:0000256" key="11">
    <source>
        <dbReference type="ARBA" id="ARBA00023303"/>
    </source>
</evidence>
<dbReference type="EMBL" id="BNCO01000012">
    <property type="protein sequence ID" value="GIL52166.1"/>
    <property type="molecule type" value="Genomic_DNA"/>
</dbReference>
<proteinExistence type="predicted"/>
<accession>A0A8J4B1I2</accession>
<dbReference type="Gene3D" id="1.10.287.70">
    <property type="match status" value="1"/>
</dbReference>
<evidence type="ECO:0000313" key="15">
    <source>
        <dbReference type="EMBL" id="GIL52166.1"/>
    </source>
</evidence>
<feature type="compositionally biased region" description="Polar residues" evidence="12">
    <location>
        <begin position="22"/>
        <end position="31"/>
    </location>
</feature>
<evidence type="ECO:0000256" key="9">
    <source>
        <dbReference type="ARBA" id="ARBA00023065"/>
    </source>
</evidence>
<evidence type="ECO:0000256" key="10">
    <source>
        <dbReference type="ARBA" id="ARBA00023136"/>
    </source>
</evidence>
<keyword evidence="11" id="KW-0407">Ion channel</keyword>
<keyword evidence="2" id="KW-0813">Transport</keyword>
<evidence type="ECO:0000256" key="2">
    <source>
        <dbReference type="ARBA" id="ARBA00022448"/>
    </source>
</evidence>
<keyword evidence="16" id="KW-1185">Reference proteome</keyword>
<dbReference type="Gene3D" id="1.20.120.350">
    <property type="entry name" value="Voltage-gated potassium channels. Chain C"/>
    <property type="match status" value="1"/>
</dbReference>
<dbReference type="PANTHER" id="PTHR11537:SF254">
    <property type="entry name" value="POTASSIUM VOLTAGE-GATED CHANNEL PROTEIN SHAB"/>
    <property type="match status" value="1"/>
</dbReference>
<reference evidence="15" key="1">
    <citation type="journal article" date="2021" name="Proc. Natl. Acad. Sci. U.S.A.">
        <title>Three genomes in the algal genus Volvox reveal the fate of a haploid sex-determining region after a transition to homothallism.</title>
        <authorList>
            <person name="Yamamoto K."/>
            <person name="Hamaji T."/>
            <person name="Kawai-Toyooka H."/>
            <person name="Matsuzaki R."/>
            <person name="Takahashi F."/>
            <person name="Nishimura Y."/>
            <person name="Kawachi M."/>
            <person name="Noguchi H."/>
            <person name="Minakuchi Y."/>
            <person name="Umen J.G."/>
            <person name="Toyoda A."/>
            <person name="Nozaki H."/>
        </authorList>
    </citation>
    <scope>NUCLEOTIDE SEQUENCE</scope>
    <source>
        <strain evidence="15">NIES-3780</strain>
    </source>
</reference>
<keyword evidence="9" id="KW-0406">Ion transport</keyword>
<feature type="region of interest" description="Disordered" evidence="12">
    <location>
        <begin position="50"/>
        <end position="185"/>
    </location>
</feature>
<keyword evidence="8 13" id="KW-1133">Transmembrane helix</keyword>
<feature type="transmembrane region" description="Helical" evidence="13">
    <location>
        <begin position="440"/>
        <end position="462"/>
    </location>
</feature>
<evidence type="ECO:0000256" key="12">
    <source>
        <dbReference type="SAM" id="MobiDB-lite"/>
    </source>
</evidence>
<evidence type="ECO:0000256" key="8">
    <source>
        <dbReference type="ARBA" id="ARBA00022989"/>
    </source>
</evidence>
<dbReference type="PRINTS" id="PR00169">
    <property type="entry name" value="KCHANNEL"/>
</dbReference>
<dbReference type="Pfam" id="PF00520">
    <property type="entry name" value="Ion_trans"/>
    <property type="match status" value="1"/>
</dbReference>
<feature type="non-terminal residue" evidence="15">
    <location>
        <position position="689"/>
    </location>
</feature>
<keyword evidence="7" id="KW-0630">Potassium</keyword>
<comment type="subcellular location">
    <subcellularLocation>
        <location evidence="1">Membrane</location>
        <topology evidence="1">Multi-pass membrane protein</topology>
    </subcellularLocation>
</comment>
<feature type="transmembrane region" description="Helical" evidence="13">
    <location>
        <begin position="483"/>
        <end position="503"/>
    </location>
</feature>
<feature type="transmembrane region" description="Helical" evidence="13">
    <location>
        <begin position="515"/>
        <end position="544"/>
    </location>
</feature>
<dbReference type="Proteomes" id="UP000747399">
    <property type="component" value="Unassembled WGS sequence"/>
</dbReference>
<feature type="domain" description="Ion transport" evidence="14">
    <location>
        <begin position="309"/>
        <end position="541"/>
    </location>
</feature>
<dbReference type="FunFam" id="1.10.287.70:FF:000097">
    <property type="entry name" value="Potassium voltage-gated channel subfamily G member 3"/>
    <property type="match status" value="1"/>
</dbReference>
<feature type="compositionally biased region" description="Low complexity" evidence="12">
    <location>
        <begin position="121"/>
        <end position="134"/>
    </location>
</feature>
<organism evidence="15 16">
    <name type="scientific">Volvox africanus</name>
    <dbReference type="NCBI Taxonomy" id="51714"/>
    <lineage>
        <taxon>Eukaryota</taxon>
        <taxon>Viridiplantae</taxon>
        <taxon>Chlorophyta</taxon>
        <taxon>core chlorophytes</taxon>
        <taxon>Chlorophyceae</taxon>
        <taxon>CS clade</taxon>
        <taxon>Chlamydomonadales</taxon>
        <taxon>Volvocaceae</taxon>
        <taxon>Volvox</taxon>
    </lineage>
</organism>
<feature type="compositionally biased region" description="Polar residues" evidence="12">
    <location>
        <begin position="1"/>
        <end position="10"/>
    </location>
</feature>
<keyword evidence="5" id="KW-0631">Potassium channel</keyword>
<dbReference type="AlphaFoldDB" id="A0A8J4B1I2"/>
<name>A0A8J4B1I2_9CHLO</name>
<dbReference type="GO" id="GO:0005249">
    <property type="term" value="F:voltage-gated potassium channel activity"/>
    <property type="evidence" value="ECO:0007669"/>
    <property type="project" value="InterPro"/>
</dbReference>
<feature type="compositionally biased region" description="Basic and acidic residues" evidence="12">
    <location>
        <begin position="77"/>
        <end position="89"/>
    </location>
</feature>
<feature type="compositionally biased region" description="Low complexity" evidence="12">
    <location>
        <begin position="161"/>
        <end position="185"/>
    </location>
</feature>
<keyword evidence="10 13" id="KW-0472">Membrane</keyword>
<comment type="caution">
    <text evidence="15">The sequence shown here is derived from an EMBL/GenBank/DDBJ whole genome shotgun (WGS) entry which is preliminary data.</text>
</comment>
<keyword evidence="3" id="KW-0633">Potassium transport</keyword>
<feature type="region of interest" description="Disordered" evidence="12">
    <location>
        <begin position="1"/>
        <end position="37"/>
    </location>
</feature>
<keyword evidence="4 13" id="KW-0812">Transmembrane</keyword>
<sequence length="689" mass="74296">MSGVSRQNSMADRDPLRPVLQRNISGSSMSNGVREDPKLEALIVDAAPIALDPDGDDGLIRGNGVQPAACPGAVDSPKLESPRKQDSDHLPGSAAGGSLVPMAPGRGSNSRPPSAEPSPSQPSLAATPLPASPQRSVVLLTPPQSRPGTAGPWGNGSMVQPAATGAGSAGSPPSTAGSGPAPKLSSRALSRAYSRRGLPRSQSRASGTAGSAIGATAAVSDTQGVSLNQNWMSLRQEAEDRAKIAGLLSPETRYWVHLDKYGNLLAAGQKAEAGDEDIDPNSWRATIKRFREELWKLMTDPDSSARAYAISIVMITAIILSTVCFCLETVPAYSKDRDPDVNAAFWYVELITVQIFTTDYILRLISCPSLVRFLFSPMNIIDLVSVVPWYVEIALEDSGLKGTAVFRVLRLLRVFRVLKLGARYRKLLLVTSTLANSVDMLMLMVFFVSVVIVAASTLMFFAERGSYNDDLHYYERREGEGASPFESIPSGFWWAIVTLMTVGYGDVAPITVGGRFIACITMLCGILSIALPVAVISSNFTGLWEAYQRQQKRLEVGQGEASLHLTDLAETLGRHLDSMKDLDSILEQTLSRLSDLQFKLRERGAARETELESLLQQWADVVTPPQAAAARRLVSALSRLGTDPEVEARRAAEAARLAALEESLAALQYEQHQQLVAMLLPLPETDARE</sequence>
<protein>
    <recommendedName>
        <fullName evidence="14">Ion transport domain-containing protein</fullName>
    </recommendedName>
</protein>
<gene>
    <name evidence="15" type="ORF">Vafri_8098</name>
</gene>
<dbReference type="GO" id="GO:0008076">
    <property type="term" value="C:voltage-gated potassium channel complex"/>
    <property type="evidence" value="ECO:0007669"/>
    <property type="project" value="InterPro"/>
</dbReference>
<evidence type="ECO:0000259" key="14">
    <source>
        <dbReference type="Pfam" id="PF00520"/>
    </source>
</evidence>
<dbReference type="InterPro" id="IPR028325">
    <property type="entry name" value="VG_K_chnl"/>
</dbReference>
<evidence type="ECO:0000256" key="7">
    <source>
        <dbReference type="ARBA" id="ARBA00022958"/>
    </source>
</evidence>
<evidence type="ECO:0000256" key="5">
    <source>
        <dbReference type="ARBA" id="ARBA00022826"/>
    </source>
</evidence>
<dbReference type="FunFam" id="1.20.120.350:FF:000091">
    <property type="entry name" value="Predicted protein"/>
    <property type="match status" value="1"/>
</dbReference>
<dbReference type="GO" id="GO:0001508">
    <property type="term" value="P:action potential"/>
    <property type="evidence" value="ECO:0007669"/>
    <property type="project" value="TreeGrafter"/>
</dbReference>
<evidence type="ECO:0000256" key="4">
    <source>
        <dbReference type="ARBA" id="ARBA00022692"/>
    </source>
</evidence>